<keyword evidence="20" id="KW-0969">Cilium</keyword>
<dbReference type="Gene3D" id="3.30.200.20">
    <property type="entry name" value="Phosphorylase Kinase, domain 1"/>
    <property type="match status" value="1"/>
</dbReference>
<gene>
    <name evidence="34" type="ORF">SteCoe_34550</name>
</gene>
<keyword evidence="9" id="KW-0723">Serine/threonine-protein kinase</keyword>
<evidence type="ECO:0000256" key="9">
    <source>
        <dbReference type="ARBA" id="ARBA00022527"/>
    </source>
</evidence>
<comment type="function">
    <text evidence="27">Calcium-dependent protein kinase which acts as a sensor and effector of intracellular Ca(2+) levels probably in part downstream of cGMP-activated PKG kinase. During the liver stage, involved in sporozoite motility and thus in sporozoite invasion of host hepatocytes, probably together with CDPK4 and CDPK5. In the mosquito midgut and during the last stage of male gamete exflagellation, may play a role in the rupture of the host erythrocyte membrane. In the mosquito midgut, required for the differentiation of the zygote into the ookinete by promoting the translational activation of a subset of repressed mRNAs; these mRNAs are kept repressed in the zygote by the DOZI- or CITH-containing mRNP complexes. Dispensable during the asexual blood stage.</text>
</comment>
<sequence>MGNYGCCQGSTVINEETKPEIVPQPQEKAPEVPSPNEIEEPKIIEPEVKPRPKKKKSKKSGVLGESEEKKCEKKVEKENFRYNRGGFVHLNHGDIETTYTIVSALGKGSFGCVYKAKHKLTNSYRAVKVLKKENLNDDTRKKLLQEVEILKTLDHPNILKVFEVYEDEHSINIITEICTGGELFDRIVASKGFSENKAALFMHQIMSAVLTCHDKEIVHRDLKPENILFTSESDNSPIKVIDFGTSKKMEPNTTLSSLTGTAYYIAPEVIMGSYDCKCDVWSCGVILYIMLCGYPPFRGSNDKAVLAQITRGYFSFNGKEWTRISTEAKALIMKMLTRNSLRRPTAREIFNDPWIQNRFNNKMQDNILAIKSLKNLSNFRASRHLQKVAMEYIASQLTSTSDTNHLRDAFVALDTNGDGKLSIEELKKGFKLAGFSISDINSIIQSCDGDGSGFIDYTEFLTATLNWKKILSREKLETVFRAFDKDKSGYISLIEIREFFGESGISIEDEVWKDMMNEADLNGDGQIDLEEFIELMLK</sequence>
<evidence type="ECO:0000256" key="20">
    <source>
        <dbReference type="ARBA" id="ARBA00023069"/>
    </source>
</evidence>
<dbReference type="EC" id="2.7.11.1" evidence="6"/>
<dbReference type="EMBL" id="MPUH01001385">
    <property type="protein sequence ID" value="OMJ68098.1"/>
    <property type="molecule type" value="Genomic_DNA"/>
</dbReference>
<feature type="compositionally biased region" description="Basic and acidic residues" evidence="31">
    <location>
        <begin position="39"/>
        <end position="50"/>
    </location>
</feature>
<keyword evidence="12" id="KW-0479">Metal-binding</keyword>
<comment type="subunit">
    <text evidence="5">Monomer.</text>
</comment>
<evidence type="ECO:0000256" key="22">
    <source>
        <dbReference type="ARBA" id="ARBA00023273"/>
    </source>
</evidence>
<evidence type="ECO:0000256" key="4">
    <source>
        <dbReference type="ARBA" id="ARBA00004425"/>
    </source>
</evidence>
<evidence type="ECO:0000256" key="18">
    <source>
        <dbReference type="ARBA" id="ARBA00022846"/>
    </source>
</evidence>
<evidence type="ECO:0000256" key="30">
    <source>
        <dbReference type="PROSITE-ProRule" id="PRU10141"/>
    </source>
</evidence>
<dbReference type="Proteomes" id="UP000187209">
    <property type="component" value="Unassembled WGS sequence"/>
</dbReference>
<evidence type="ECO:0000256" key="1">
    <source>
        <dbReference type="ARBA" id="ARBA00001946"/>
    </source>
</evidence>
<evidence type="ECO:0000256" key="11">
    <source>
        <dbReference type="ARBA" id="ARBA00022707"/>
    </source>
</evidence>
<dbReference type="GO" id="GO:0005509">
    <property type="term" value="F:calcium ion binding"/>
    <property type="evidence" value="ECO:0007669"/>
    <property type="project" value="InterPro"/>
</dbReference>
<dbReference type="GO" id="GO:0005886">
    <property type="term" value="C:plasma membrane"/>
    <property type="evidence" value="ECO:0007669"/>
    <property type="project" value="UniProtKB-SubCell"/>
</dbReference>
<keyword evidence="15" id="KW-0418">Kinase</keyword>
<dbReference type="PROSITE" id="PS00108">
    <property type="entry name" value="PROTEIN_KINASE_ST"/>
    <property type="match status" value="1"/>
</dbReference>
<evidence type="ECO:0000256" key="5">
    <source>
        <dbReference type="ARBA" id="ARBA00011245"/>
    </source>
</evidence>
<comment type="cofactor">
    <cofactor evidence="1">
        <name>Mg(2+)</name>
        <dbReference type="ChEBI" id="CHEBI:18420"/>
    </cofactor>
</comment>
<keyword evidence="19" id="KW-1043">Host membrane</keyword>
<evidence type="ECO:0000256" key="25">
    <source>
        <dbReference type="ARBA" id="ARBA00047899"/>
    </source>
</evidence>
<dbReference type="InterPro" id="IPR050205">
    <property type="entry name" value="CDPK_Ser/Thr_kinases"/>
</dbReference>
<dbReference type="InterPro" id="IPR000719">
    <property type="entry name" value="Prot_kinase_dom"/>
</dbReference>
<evidence type="ECO:0000256" key="16">
    <source>
        <dbReference type="ARBA" id="ARBA00022837"/>
    </source>
</evidence>
<keyword evidence="19" id="KW-0472">Membrane</keyword>
<dbReference type="InterPro" id="IPR011009">
    <property type="entry name" value="Kinase-like_dom_sf"/>
</dbReference>
<feature type="domain" description="EF-hand" evidence="33">
    <location>
        <begin position="401"/>
        <end position="436"/>
    </location>
</feature>
<keyword evidence="14 30" id="KW-0547">Nucleotide-binding</keyword>
<dbReference type="SUPFAM" id="SSF47473">
    <property type="entry name" value="EF-hand"/>
    <property type="match status" value="1"/>
</dbReference>
<feature type="region of interest" description="Disordered" evidence="31">
    <location>
        <begin position="1"/>
        <end position="68"/>
    </location>
</feature>
<dbReference type="InterPro" id="IPR017441">
    <property type="entry name" value="Protein_kinase_ATP_BS"/>
</dbReference>
<evidence type="ECO:0000256" key="19">
    <source>
        <dbReference type="ARBA" id="ARBA00022870"/>
    </source>
</evidence>
<dbReference type="Gene3D" id="1.10.510.10">
    <property type="entry name" value="Transferase(Phosphotransferase) domain 1"/>
    <property type="match status" value="1"/>
</dbReference>
<evidence type="ECO:0000256" key="2">
    <source>
        <dbReference type="ARBA" id="ARBA00004230"/>
    </source>
</evidence>
<dbReference type="GO" id="GO:0005524">
    <property type="term" value="F:ATP binding"/>
    <property type="evidence" value="ECO:0007669"/>
    <property type="project" value="UniProtKB-UniRule"/>
</dbReference>
<evidence type="ECO:0000259" key="33">
    <source>
        <dbReference type="PROSITE" id="PS50222"/>
    </source>
</evidence>
<accession>A0A1R2AUB0</accession>
<evidence type="ECO:0000256" key="6">
    <source>
        <dbReference type="ARBA" id="ARBA00012513"/>
    </source>
</evidence>
<evidence type="ECO:0000313" key="35">
    <source>
        <dbReference type="Proteomes" id="UP000187209"/>
    </source>
</evidence>
<evidence type="ECO:0000256" key="10">
    <source>
        <dbReference type="ARBA" id="ARBA00022679"/>
    </source>
</evidence>
<dbReference type="PANTHER" id="PTHR24349">
    <property type="entry name" value="SERINE/THREONINE-PROTEIN KINASE"/>
    <property type="match status" value="1"/>
</dbReference>
<keyword evidence="18" id="KW-0282">Flagellum</keyword>
<dbReference type="PROSITE" id="PS00107">
    <property type="entry name" value="PROTEIN_KINASE_ATP"/>
    <property type="match status" value="1"/>
</dbReference>
<keyword evidence="11" id="KW-0519">Myristate</keyword>
<keyword evidence="16" id="KW-0106">Calcium</keyword>
<dbReference type="Gene3D" id="1.10.238.10">
    <property type="entry name" value="EF-hand"/>
    <property type="match status" value="2"/>
</dbReference>
<evidence type="ECO:0000256" key="21">
    <source>
        <dbReference type="ARBA" id="ARBA00023139"/>
    </source>
</evidence>
<evidence type="ECO:0000259" key="32">
    <source>
        <dbReference type="PROSITE" id="PS50011"/>
    </source>
</evidence>
<dbReference type="GO" id="GO:0031514">
    <property type="term" value="C:motile cilium"/>
    <property type="evidence" value="ECO:0007669"/>
    <property type="project" value="UniProtKB-SubCell"/>
</dbReference>
<dbReference type="GO" id="GO:0020005">
    <property type="term" value="C:symbiont-containing vacuole membrane"/>
    <property type="evidence" value="ECO:0007669"/>
    <property type="project" value="UniProtKB-SubCell"/>
</dbReference>
<dbReference type="FunFam" id="3.30.200.20:FF:000315">
    <property type="entry name" value="Calcium-dependent protein kinase 3"/>
    <property type="match status" value="1"/>
</dbReference>
<evidence type="ECO:0000256" key="15">
    <source>
        <dbReference type="ARBA" id="ARBA00022777"/>
    </source>
</evidence>
<dbReference type="InterPro" id="IPR011992">
    <property type="entry name" value="EF-hand-dom_pair"/>
</dbReference>
<keyword evidence="22" id="KW-0966">Cell projection</keyword>
<dbReference type="PROSITE" id="PS50222">
    <property type="entry name" value="EF_HAND_2"/>
    <property type="match status" value="3"/>
</dbReference>
<evidence type="ECO:0000256" key="3">
    <source>
        <dbReference type="ARBA" id="ARBA00004342"/>
    </source>
</evidence>
<feature type="domain" description="Protein kinase" evidence="32">
    <location>
        <begin position="99"/>
        <end position="355"/>
    </location>
</feature>
<evidence type="ECO:0000256" key="14">
    <source>
        <dbReference type="ARBA" id="ARBA00022741"/>
    </source>
</evidence>
<keyword evidence="10" id="KW-0808">Transferase</keyword>
<dbReference type="Pfam" id="PF13499">
    <property type="entry name" value="EF-hand_7"/>
    <property type="match status" value="2"/>
</dbReference>
<keyword evidence="21" id="KW-0564">Palmitate</keyword>
<keyword evidence="17 30" id="KW-0067">ATP-binding</keyword>
<dbReference type="FunFam" id="1.10.510.10:FF:000398">
    <property type="entry name" value="Calcium-dependent protein kinase 1"/>
    <property type="match status" value="1"/>
</dbReference>
<comment type="catalytic activity">
    <reaction evidence="26">
        <text>L-seryl-[protein] + ATP = O-phospho-L-seryl-[protein] + ADP + H(+)</text>
        <dbReference type="Rhea" id="RHEA:17989"/>
        <dbReference type="Rhea" id="RHEA-COMP:9863"/>
        <dbReference type="Rhea" id="RHEA-COMP:11604"/>
        <dbReference type="ChEBI" id="CHEBI:15378"/>
        <dbReference type="ChEBI" id="CHEBI:29999"/>
        <dbReference type="ChEBI" id="CHEBI:30616"/>
        <dbReference type="ChEBI" id="CHEBI:83421"/>
        <dbReference type="ChEBI" id="CHEBI:456216"/>
        <dbReference type="EC" id="2.7.11.1"/>
    </reaction>
</comment>
<evidence type="ECO:0000256" key="24">
    <source>
        <dbReference type="ARBA" id="ARBA00024334"/>
    </source>
</evidence>
<dbReference type="GO" id="GO:0004674">
    <property type="term" value="F:protein serine/threonine kinase activity"/>
    <property type="evidence" value="ECO:0007669"/>
    <property type="project" value="UniProtKB-KW"/>
</dbReference>
<evidence type="ECO:0000256" key="23">
    <source>
        <dbReference type="ARBA" id="ARBA00023288"/>
    </source>
</evidence>
<dbReference type="SMART" id="SM00054">
    <property type="entry name" value="EFh"/>
    <property type="match status" value="4"/>
</dbReference>
<keyword evidence="8" id="KW-1032">Host cell membrane</keyword>
<feature type="domain" description="EF-hand" evidence="33">
    <location>
        <begin position="471"/>
        <end position="506"/>
    </location>
</feature>
<dbReference type="InterPro" id="IPR008271">
    <property type="entry name" value="Ser/Thr_kinase_AS"/>
</dbReference>
<comment type="caution">
    <text evidence="34">The sequence shown here is derived from an EMBL/GenBank/DDBJ whole genome shotgun (WGS) entry which is preliminary data.</text>
</comment>
<organism evidence="34 35">
    <name type="scientific">Stentor coeruleus</name>
    <dbReference type="NCBI Taxonomy" id="5963"/>
    <lineage>
        <taxon>Eukaryota</taxon>
        <taxon>Sar</taxon>
        <taxon>Alveolata</taxon>
        <taxon>Ciliophora</taxon>
        <taxon>Postciliodesmatophora</taxon>
        <taxon>Heterotrichea</taxon>
        <taxon>Heterotrichida</taxon>
        <taxon>Stentoridae</taxon>
        <taxon>Stentor</taxon>
    </lineage>
</organism>
<dbReference type="PROSITE" id="PS00018">
    <property type="entry name" value="EF_HAND_1"/>
    <property type="match status" value="4"/>
</dbReference>
<evidence type="ECO:0000256" key="29">
    <source>
        <dbReference type="ARBA" id="ARBA00068067"/>
    </source>
</evidence>
<evidence type="ECO:0000256" key="8">
    <source>
        <dbReference type="ARBA" id="ARBA00022511"/>
    </source>
</evidence>
<keyword evidence="35" id="KW-1185">Reference proteome</keyword>
<comment type="catalytic activity">
    <reaction evidence="25">
        <text>L-threonyl-[protein] + ATP = O-phospho-L-threonyl-[protein] + ADP + H(+)</text>
        <dbReference type="Rhea" id="RHEA:46608"/>
        <dbReference type="Rhea" id="RHEA-COMP:11060"/>
        <dbReference type="Rhea" id="RHEA-COMP:11605"/>
        <dbReference type="ChEBI" id="CHEBI:15378"/>
        <dbReference type="ChEBI" id="CHEBI:30013"/>
        <dbReference type="ChEBI" id="CHEBI:30616"/>
        <dbReference type="ChEBI" id="CHEBI:61977"/>
        <dbReference type="ChEBI" id="CHEBI:456216"/>
        <dbReference type="EC" id="2.7.11.1"/>
    </reaction>
</comment>
<dbReference type="InterPro" id="IPR018247">
    <property type="entry name" value="EF_Hand_1_Ca_BS"/>
</dbReference>
<evidence type="ECO:0000256" key="31">
    <source>
        <dbReference type="SAM" id="MobiDB-lite"/>
    </source>
</evidence>
<proteinExistence type="inferred from homology"/>
<feature type="binding site" evidence="30">
    <location>
        <position position="128"/>
    </location>
    <ligand>
        <name>ATP</name>
        <dbReference type="ChEBI" id="CHEBI:30616"/>
    </ligand>
</feature>
<protein>
    <recommendedName>
        <fullName evidence="29">Calcium-dependent protein kinase 1</fullName>
        <ecNumber evidence="6">2.7.11.1</ecNumber>
    </recommendedName>
</protein>
<keyword evidence="23" id="KW-0449">Lipoprotein</keyword>
<dbReference type="InterPro" id="IPR002048">
    <property type="entry name" value="EF_hand_dom"/>
</dbReference>
<evidence type="ECO:0000256" key="28">
    <source>
        <dbReference type="ARBA" id="ARBA00060437"/>
    </source>
</evidence>
<dbReference type="SUPFAM" id="SSF56112">
    <property type="entry name" value="Protein kinase-like (PK-like)"/>
    <property type="match status" value="1"/>
</dbReference>
<comment type="similarity">
    <text evidence="24">Belongs to the protein kinase superfamily. Ser/Thr protein kinase family. CDPK subfamily.</text>
</comment>
<evidence type="ECO:0000256" key="17">
    <source>
        <dbReference type="ARBA" id="ARBA00022840"/>
    </source>
</evidence>
<dbReference type="SMART" id="SM00220">
    <property type="entry name" value="S_TKc"/>
    <property type="match status" value="1"/>
</dbReference>
<reference evidence="34 35" key="1">
    <citation type="submission" date="2016-11" db="EMBL/GenBank/DDBJ databases">
        <title>The macronuclear genome of Stentor coeruleus: a giant cell with tiny introns.</title>
        <authorList>
            <person name="Slabodnick M."/>
            <person name="Ruby J.G."/>
            <person name="Reiff S.B."/>
            <person name="Swart E.C."/>
            <person name="Gosai S."/>
            <person name="Prabakaran S."/>
            <person name="Witkowska E."/>
            <person name="Larue G.E."/>
            <person name="Fisher S."/>
            <person name="Freeman R.M."/>
            <person name="Gunawardena J."/>
            <person name="Chu W."/>
            <person name="Stover N.A."/>
            <person name="Gregory B.D."/>
            <person name="Nowacki M."/>
            <person name="Derisi J."/>
            <person name="Roy S.W."/>
            <person name="Marshall W.F."/>
            <person name="Sood P."/>
        </authorList>
    </citation>
    <scope>NUCLEOTIDE SEQUENCE [LARGE SCALE GENOMIC DNA]</scope>
    <source>
        <strain evidence="34">WM001</strain>
    </source>
</reference>
<dbReference type="Pfam" id="PF00069">
    <property type="entry name" value="Pkinase"/>
    <property type="match status" value="1"/>
</dbReference>
<dbReference type="PROSITE" id="PS50011">
    <property type="entry name" value="PROTEIN_KINASE_DOM"/>
    <property type="match status" value="1"/>
</dbReference>
<evidence type="ECO:0000256" key="27">
    <source>
        <dbReference type="ARBA" id="ARBA00056933"/>
    </source>
</evidence>
<dbReference type="OrthoDB" id="40902at2759"/>
<dbReference type="CDD" id="cd00051">
    <property type="entry name" value="EFh"/>
    <property type="match status" value="1"/>
</dbReference>
<dbReference type="FunFam" id="1.10.238.10:FF:000003">
    <property type="entry name" value="Calmodulin A"/>
    <property type="match status" value="1"/>
</dbReference>
<dbReference type="AlphaFoldDB" id="A0A1R2AUB0"/>
<evidence type="ECO:0000256" key="13">
    <source>
        <dbReference type="ARBA" id="ARBA00022737"/>
    </source>
</evidence>
<comment type="subcellular location">
    <subcellularLocation>
        <location evidence="3">Cell membrane</location>
        <topology evidence="3">Lipid-anchor</topology>
        <orientation evidence="3">Cytoplasmic side</orientation>
    </subcellularLocation>
    <subcellularLocation>
        <location evidence="2">Cell projection</location>
        <location evidence="2">Cilium</location>
        <location evidence="2">Flagellum</location>
    </subcellularLocation>
    <subcellularLocation>
        <location evidence="4">Host cell membrane</location>
        <topology evidence="4">Lipid-anchor</topology>
    </subcellularLocation>
    <subcellularLocation>
        <location evidence="28">Parasitophorous vacuole membrane</location>
        <topology evidence="28">Lipid-anchor</topology>
    </subcellularLocation>
</comment>
<evidence type="ECO:0000256" key="26">
    <source>
        <dbReference type="ARBA" id="ARBA00048679"/>
    </source>
</evidence>
<keyword evidence="13" id="KW-0677">Repeat</keyword>
<evidence type="ECO:0000256" key="12">
    <source>
        <dbReference type="ARBA" id="ARBA00022723"/>
    </source>
</evidence>
<name>A0A1R2AUB0_9CILI</name>
<dbReference type="CDD" id="cd05117">
    <property type="entry name" value="STKc_CAMK"/>
    <property type="match status" value="1"/>
</dbReference>
<evidence type="ECO:0000256" key="7">
    <source>
        <dbReference type="ARBA" id="ARBA00022475"/>
    </source>
</evidence>
<evidence type="ECO:0000313" key="34">
    <source>
        <dbReference type="EMBL" id="OMJ68098.1"/>
    </source>
</evidence>
<dbReference type="GO" id="GO:0020002">
    <property type="term" value="C:host cell plasma membrane"/>
    <property type="evidence" value="ECO:0007669"/>
    <property type="project" value="UniProtKB-SubCell"/>
</dbReference>
<keyword evidence="7" id="KW-1003">Cell membrane</keyword>
<feature type="domain" description="EF-hand" evidence="33">
    <location>
        <begin position="507"/>
        <end position="538"/>
    </location>
</feature>